<organism evidence="4 5">
    <name type="scientific">Chlorobium luteolum (strain DSM 273 / BCRC 81028 / 2530)</name>
    <name type="common">Pelodictyon luteolum</name>
    <dbReference type="NCBI Taxonomy" id="319225"/>
    <lineage>
        <taxon>Bacteria</taxon>
        <taxon>Pseudomonadati</taxon>
        <taxon>Chlorobiota</taxon>
        <taxon>Chlorobiia</taxon>
        <taxon>Chlorobiales</taxon>
        <taxon>Chlorobiaceae</taxon>
        <taxon>Chlorobium/Pelodictyon group</taxon>
        <taxon>Pelodictyon</taxon>
    </lineage>
</organism>
<dbReference type="OrthoDB" id="9805924at2"/>
<accession>Q3B414</accession>
<dbReference type="HOGENOM" id="CLU_013985_34_9_10"/>
<dbReference type="GO" id="GO:0016747">
    <property type="term" value="F:acyltransferase activity, transferring groups other than amino-acyl groups"/>
    <property type="evidence" value="ECO:0007669"/>
    <property type="project" value="InterPro"/>
</dbReference>
<dbReference type="PROSITE" id="PS51186">
    <property type="entry name" value="GNAT"/>
    <property type="match status" value="1"/>
</dbReference>
<dbReference type="Pfam" id="PF00583">
    <property type="entry name" value="Acetyltransf_1"/>
    <property type="match status" value="1"/>
</dbReference>
<dbReference type="PANTHER" id="PTHR43877">
    <property type="entry name" value="AMINOALKYLPHOSPHONATE N-ACETYLTRANSFERASE-RELATED-RELATED"/>
    <property type="match status" value="1"/>
</dbReference>
<evidence type="ECO:0000313" key="4">
    <source>
        <dbReference type="EMBL" id="ABB23917.1"/>
    </source>
</evidence>
<keyword evidence="2" id="KW-0012">Acyltransferase</keyword>
<dbReference type="CDD" id="cd04301">
    <property type="entry name" value="NAT_SF"/>
    <property type="match status" value="1"/>
</dbReference>
<dbReference type="InterPro" id="IPR016181">
    <property type="entry name" value="Acyl_CoA_acyltransferase"/>
</dbReference>
<evidence type="ECO:0000259" key="3">
    <source>
        <dbReference type="PROSITE" id="PS51186"/>
    </source>
</evidence>
<feature type="domain" description="N-acetyltransferase" evidence="3">
    <location>
        <begin position="3"/>
        <end position="153"/>
    </location>
</feature>
<evidence type="ECO:0000313" key="5">
    <source>
        <dbReference type="Proteomes" id="UP000002709"/>
    </source>
</evidence>
<dbReference type="SUPFAM" id="SSF55729">
    <property type="entry name" value="Acyl-CoA N-acyltransferases (Nat)"/>
    <property type="match status" value="1"/>
</dbReference>
<sequence length="153" mass="17174">MTPRIRSAAEGDIEACTRLLEILFSEETEFSPDPLRQENGLRMIIARPDSGRVFVAEIEREIVGMVLLLTTVSTFQGKKVALLEDMVVDPRWRRKGVGALLLDHAIEAAALEGLGRITLLTDECNTEAQAFYRSRGFQPSTMQVFRKMIDESC</sequence>
<keyword evidence="5" id="KW-1185">Reference proteome</keyword>
<dbReference type="InterPro" id="IPR000182">
    <property type="entry name" value="GNAT_dom"/>
</dbReference>
<evidence type="ECO:0000256" key="2">
    <source>
        <dbReference type="ARBA" id="ARBA00023315"/>
    </source>
</evidence>
<dbReference type="EMBL" id="CP000096">
    <property type="protein sequence ID" value="ABB23917.1"/>
    <property type="molecule type" value="Genomic_DNA"/>
</dbReference>
<evidence type="ECO:0000256" key="1">
    <source>
        <dbReference type="ARBA" id="ARBA00022679"/>
    </source>
</evidence>
<keyword evidence="1" id="KW-0808">Transferase</keyword>
<dbReference type="STRING" id="319225.Plut_1055"/>
<dbReference type="AlphaFoldDB" id="Q3B414"/>
<protein>
    <recommendedName>
        <fullName evidence="3">N-acetyltransferase domain-containing protein</fullName>
    </recommendedName>
</protein>
<dbReference type="KEGG" id="plt:Plut_1055"/>
<dbReference type="InterPro" id="IPR050832">
    <property type="entry name" value="Bact_Acetyltransf"/>
</dbReference>
<proteinExistence type="predicted"/>
<dbReference type="Proteomes" id="UP000002709">
    <property type="component" value="Chromosome"/>
</dbReference>
<reference evidence="5" key="1">
    <citation type="submission" date="2005-08" db="EMBL/GenBank/DDBJ databases">
        <title>Complete sequence of Pelodictyon luteolum DSM 273.</title>
        <authorList>
            <consortium name="US DOE Joint Genome Institute"/>
            <person name="Copeland A."/>
            <person name="Lucas S."/>
            <person name="Lapidus A."/>
            <person name="Barry K."/>
            <person name="Detter J.C."/>
            <person name="Glavina T."/>
            <person name="Hammon N."/>
            <person name="Israni S."/>
            <person name="Pitluck S."/>
            <person name="Bryant D."/>
            <person name="Schmutz J."/>
            <person name="Larimer F."/>
            <person name="Land M."/>
            <person name="Kyrpides N."/>
            <person name="Ivanova N."/>
            <person name="Richardson P."/>
        </authorList>
    </citation>
    <scope>NUCLEOTIDE SEQUENCE [LARGE SCALE GENOMIC DNA]</scope>
    <source>
        <strain evidence="5">DSM 273 / BCRC 81028 / 2530</strain>
    </source>
</reference>
<dbReference type="RefSeq" id="WP_011357789.1">
    <property type="nucleotide sequence ID" value="NC_007512.1"/>
</dbReference>
<name>Q3B414_CHLL3</name>
<dbReference type="eggNOG" id="COG0456">
    <property type="taxonomic scope" value="Bacteria"/>
</dbReference>
<dbReference type="Gene3D" id="3.40.630.30">
    <property type="match status" value="1"/>
</dbReference>
<gene>
    <name evidence="4" type="ordered locus">Plut_1055</name>
</gene>